<dbReference type="EMBL" id="GDHC01004927">
    <property type="protein sequence ID" value="JAQ13702.1"/>
    <property type="molecule type" value="Transcribed_RNA"/>
</dbReference>
<name>A0A146M3V3_LYGHE</name>
<gene>
    <name evidence="1" type="ORF">g.11996</name>
</gene>
<organism evidence="1">
    <name type="scientific">Lygus hesperus</name>
    <name type="common">Western plant bug</name>
    <dbReference type="NCBI Taxonomy" id="30085"/>
    <lineage>
        <taxon>Eukaryota</taxon>
        <taxon>Metazoa</taxon>
        <taxon>Ecdysozoa</taxon>
        <taxon>Arthropoda</taxon>
        <taxon>Hexapoda</taxon>
        <taxon>Insecta</taxon>
        <taxon>Pterygota</taxon>
        <taxon>Neoptera</taxon>
        <taxon>Paraneoptera</taxon>
        <taxon>Hemiptera</taxon>
        <taxon>Heteroptera</taxon>
        <taxon>Panheteroptera</taxon>
        <taxon>Cimicomorpha</taxon>
        <taxon>Miridae</taxon>
        <taxon>Mirini</taxon>
        <taxon>Lygus</taxon>
    </lineage>
</organism>
<accession>A0A146M3V3</accession>
<dbReference type="AlphaFoldDB" id="A0A146M3V3"/>
<proteinExistence type="predicted"/>
<sequence>MDRREYHSYQWGTVLRTMHTDPTAVEGVEGCGVGDGEGGTNTVGGWETDALDRVVHTNQSRIVGVTGARVGGGAQKLVAHQPVRTVLLARTGKTTVAAVGAKVGEGEG</sequence>
<reference evidence="1" key="1">
    <citation type="journal article" date="2016" name="Gigascience">
        <title>De novo construction of an expanded transcriptome assembly for the western tarnished plant bug, Lygus hesperus.</title>
        <authorList>
            <person name="Tassone E.E."/>
            <person name="Geib S.M."/>
            <person name="Hall B."/>
            <person name="Fabrick J.A."/>
            <person name="Brent C.S."/>
            <person name="Hull J.J."/>
        </authorList>
    </citation>
    <scope>NUCLEOTIDE SEQUENCE</scope>
</reference>
<protein>
    <submittedName>
        <fullName evidence="1">Uncharacterized protein</fullName>
    </submittedName>
</protein>
<evidence type="ECO:0000313" key="1">
    <source>
        <dbReference type="EMBL" id="JAQ13702.1"/>
    </source>
</evidence>